<evidence type="ECO:0000313" key="2">
    <source>
        <dbReference type="EMBL" id="TNN42672.1"/>
    </source>
</evidence>
<dbReference type="EMBL" id="SRLO01001020">
    <property type="protein sequence ID" value="TNN42672.1"/>
    <property type="molecule type" value="Genomic_DNA"/>
</dbReference>
<accession>A0A4Z2FQP1</accession>
<protein>
    <submittedName>
        <fullName evidence="2">Uncharacterized protein</fullName>
    </submittedName>
</protein>
<dbReference type="AlphaFoldDB" id="A0A4Z2FQP1"/>
<comment type="caution">
    <text evidence="2">The sequence shown here is derived from an EMBL/GenBank/DDBJ whole genome shotgun (WGS) entry which is preliminary data.</text>
</comment>
<name>A0A4Z2FQP1_9TELE</name>
<keyword evidence="3" id="KW-1185">Reference proteome</keyword>
<dbReference type="Proteomes" id="UP000314294">
    <property type="component" value="Unassembled WGS sequence"/>
</dbReference>
<sequence>MPLPSECRDGPVSLHLSLPPSQEPDRYSGSKLSIKAKMSISQPHPASRHGEGLVAGPGGRSVLDLSGQVLHPVLQVLLVGAHHLETLEHFTCGDGDGQFEGCA</sequence>
<reference evidence="2 3" key="1">
    <citation type="submission" date="2019-03" db="EMBL/GenBank/DDBJ databases">
        <title>First draft genome of Liparis tanakae, snailfish: a comprehensive survey of snailfish specific genes.</title>
        <authorList>
            <person name="Kim W."/>
            <person name="Song I."/>
            <person name="Jeong J.-H."/>
            <person name="Kim D."/>
            <person name="Kim S."/>
            <person name="Ryu S."/>
            <person name="Song J.Y."/>
            <person name="Lee S.K."/>
        </authorList>
    </citation>
    <scope>NUCLEOTIDE SEQUENCE [LARGE SCALE GENOMIC DNA]</scope>
    <source>
        <tissue evidence="2">Muscle</tissue>
    </source>
</reference>
<feature type="region of interest" description="Disordered" evidence="1">
    <location>
        <begin position="1"/>
        <end position="58"/>
    </location>
</feature>
<evidence type="ECO:0000256" key="1">
    <source>
        <dbReference type="SAM" id="MobiDB-lite"/>
    </source>
</evidence>
<organism evidence="2 3">
    <name type="scientific">Liparis tanakae</name>
    <name type="common">Tanaka's snailfish</name>
    <dbReference type="NCBI Taxonomy" id="230148"/>
    <lineage>
        <taxon>Eukaryota</taxon>
        <taxon>Metazoa</taxon>
        <taxon>Chordata</taxon>
        <taxon>Craniata</taxon>
        <taxon>Vertebrata</taxon>
        <taxon>Euteleostomi</taxon>
        <taxon>Actinopterygii</taxon>
        <taxon>Neopterygii</taxon>
        <taxon>Teleostei</taxon>
        <taxon>Neoteleostei</taxon>
        <taxon>Acanthomorphata</taxon>
        <taxon>Eupercaria</taxon>
        <taxon>Perciformes</taxon>
        <taxon>Cottioidei</taxon>
        <taxon>Cottales</taxon>
        <taxon>Liparidae</taxon>
        <taxon>Liparis</taxon>
    </lineage>
</organism>
<proteinExistence type="predicted"/>
<evidence type="ECO:0000313" key="3">
    <source>
        <dbReference type="Proteomes" id="UP000314294"/>
    </source>
</evidence>
<gene>
    <name evidence="2" type="ORF">EYF80_047136</name>
</gene>